<accession>A0A4Y7SIG7</accession>
<feature type="compositionally biased region" description="Polar residues" evidence="1">
    <location>
        <begin position="54"/>
        <end position="63"/>
    </location>
</feature>
<name>A0A4Y7SIG7_COPMI</name>
<feature type="region of interest" description="Disordered" evidence="1">
    <location>
        <begin position="47"/>
        <end position="77"/>
    </location>
</feature>
<dbReference type="OrthoDB" id="10566064at2759"/>
<sequence length="409" mass="44586">MANRTNDFTNRPTYRLVPLVRQYALPSIPQYSTPNPFVEGMALRPISKTRGQKRSSTSISSTPDAIPRCSTSKRPRGMHLTPKALMAFQGSVARLTPPGFTPLVAAIRSGVVPTAPRGEGTIPALNFSYSALQGDTDIEDDADTDSIQSSPIQGSRSFERSLAGGLRRTKDRGGNKRNLKVTRLARSLGGELLEDPHNPFSRPFGAVAECRGFATPSFPTPAILRGEGLTSPLETGFTFYDGYRLSEPFTPAGTSSSFQFTREPLTPYVYQMANIYRFIPGISSKRSVFMTLLHVFSWATGGEGISIHDFGRIFAQCTICNAYIYTEKQEVHKCDRNTAPPGLTNGRGFVPGAVLRWLQEDDGGLTKKDLDTIFSLCSGCHHVILAILGKDHSFICTARKAGLPAVADQ</sequence>
<gene>
    <name evidence="2" type="ORF">FA13DRAFT_1799612</name>
</gene>
<evidence type="ECO:0000313" key="3">
    <source>
        <dbReference type="Proteomes" id="UP000298030"/>
    </source>
</evidence>
<evidence type="ECO:0000256" key="1">
    <source>
        <dbReference type="SAM" id="MobiDB-lite"/>
    </source>
</evidence>
<organism evidence="2 3">
    <name type="scientific">Coprinellus micaceus</name>
    <name type="common">Glistening ink-cap mushroom</name>
    <name type="synonym">Coprinus micaceus</name>
    <dbReference type="NCBI Taxonomy" id="71717"/>
    <lineage>
        <taxon>Eukaryota</taxon>
        <taxon>Fungi</taxon>
        <taxon>Dikarya</taxon>
        <taxon>Basidiomycota</taxon>
        <taxon>Agaricomycotina</taxon>
        <taxon>Agaricomycetes</taxon>
        <taxon>Agaricomycetidae</taxon>
        <taxon>Agaricales</taxon>
        <taxon>Agaricineae</taxon>
        <taxon>Psathyrellaceae</taxon>
        <taxon>Coprinellus</taxon>
    </lineage>
</organism>
<keyword evidence="3" id="KW-1185">Reference proteome</keyword>
<dbReference type="AlphaFoldDB" id="A0A4Y7SIG7"/>
<proteinExistence type="predicted"/>
<reference evidence="2 3" key="1">
    <citation type="journal article" date="2019" name="Nat. Ecol. Evol.">
        <title>Megaphylogeny resolves global patterns of mushroom evolution.</title>
        <authorList>
            <person name="Varga T."/>
            <person name="Krizsan K."/>
            <person name="Foldi C."/>
            <person name="Dima B."/>
            <person name="Sanchez-Garcia M."/>
            <person name="Sanchez-Ramirez S."/>
            <person name="Szollosi G.J."/>
            <person name="Szarkandi J.G."/>
            <person name="Papp V."/>
            <person name="Albert L."/>
            <person name="Andreopoulos W."/>
            <person name="Angelini C."/>
            <person name="Antonin V."/>
            <person name="Barry K.W."/>
            <person name="Bougher N.L."/>
            <person name="Buchanan P."/>
            <person name="Buyck B."/>
            <person name="Bense V."/>
            <person name="Catcheside P."/>
            <person name="Chovatia M."/>
            <person name="Cooper J."/>
            <person name="Damon W."/>
            <person name="Desjardin D."/>
            <person name="Finy P."/>
            <person name="Geml J."/>
            <person name="Haridas S."/>
            <person name="Hughes K."/>
            <person name="Justo A."/>
            <person name="Karasinski D."/>
            <person name="Kautmanova I."/>
            <person name="Kiss B."/>
            <person name="Kocsube S."/>
            <person name="Kotiranta H."/>
            <person name="LaButti K.M."/>
            <person name="Lechner B.E."/>
            <person name="Liimatainen K."/>
            <person name="Lipzen A."/>
            <person name="Lukacs Z."/>
            <person name="Mihaltcheva S."/>
            <person name="Morgado L.N."/>
            <person name="Niskanen T."/>
            <person name="Noordeloos M.E."/>
            <person name="Ohm R.A."/>
            <person name="Ortiz-Santana B."/>
            <person name="Ovrebo C."/>
            <person name="Racz N."/>
            <person name="Riley R."/>
            <person name="Savchenko A."/>
            <person name="Shiryaev A."/>
            <person name="Soop K."/>
            <person name="Spirin V."/>
            <person name="Szebenyi C."/>
            <person name="Tomsovsky M."/>
            <person name="Tulloss R.E."/>
            <person name="Uehling J."/>
            <person name="Grigoriev I.V."/>
            <person name="Vagvolgyi C."/>
            <person name="Papp T."/>
            <person name="Martin F.M."/>
            <person name="Miettinen O."/>
            <person name="Hibbett D.S."/>
            <person name="Nagy L.G."/>
        </authorList>
    </citation>
    <scope>NUCLEOTIDE SEQUENCE [LARGE SCALE GENOMIC DNA]</scope>
    <source>
        <strain evidence="2 3">FP101781</strain>
    </source>
</reference>
<protein>
    <submittedName>
        <fullName evidence="2">Uncharacterized protein</fullName>
    </submittedName>
</protein>
<dbReference type="Proteomes" id="UP000298030">
    <property type="component" value="Unassembled WGS sequence"/>
</dbReference>
<dbReference type="EMBL" id="QPFP01000105">
    <property type="protein sequence ID" value="TEB21643.1"/>
    <property type="molecule type" value="Genomic_DNA"/>
</dbReference>
<comment type="caution">
    <text evidence="2">The sequence shown here is derived from an EMBL/GenBank/DDBJ whole genome shotgun (WGS) entry which is preliminary data.</text>
</comment>
<evidence type="ECO:0000313" key="2">
    <source>
        <dbReference type="EMBL" id="TEB21643.1"/>
    </source>
</evidence>